<dbReference type="EMBL" id="JBHSHL010000003">
    <property type="protein sequence ID" value="MFC4803576.1"/>
    <property type="molecule type" value="Genomic_DNA"/>
</dbReference>
<evidence type="ECO:0000313" key="2">
    <source>
        <dbReference type="Proteomes" id="UP001595916"/>
    </source>
</evidence>
<dbReference type="RefSeq" id="WP_379787017.1">
    <property type="nucleotide sequence ID" value="NZ_JBHSHL010000003.1"/>
</dbReference>
<organism evidence="1 2">
    <name type="scientific">Filifactor villosus</name>
    <dbReference type="NCBI Taxonomy" id="29374"/>
    <lineage>
        <taxon>Bacteria</taxon>
        <taxon>Bacillati</taxon>
        <taxon>Bacillota</taxon>
        <taxon>Clostridia</taxon>
        <taxon>Peptostreptococcales</taxon>
        <taxon>Filifactoraceae</taxon>
        <taxon>Filifactor</taxon>
    </lineage>
</organism>
<accession>A0ABV9QJN2</accession>
<sequence length="159" mass="17686">MGFFSWLGRGIGKCIETVGDVFGSETISRFGQNIQSACTEKVSSEKSYNKKEANIYTTNRLNEILVSFSEGYFEAATFIEKRCVKLVEDYYDSLINMIENAPEGSRSTANLKALKNGKSKISKTIVGGIKDPLAKRMSLDDSECLKILKLDSGIEKKMQ</sequence>
<reference evidence="2" key="1">
    <citation type="journal article" date="2019" name="Int. J. Syst. Evol. Microbiol.">
        <title>The Global Catalogue of Microorganisms (GCM) 10K type strain sequencing project: providing services to taxonomists for standard genome sequencing and annotation.</title>
        <authorList>
            <consortium name="The Broad Institute Genomics Platform"/>
            <consortium name="The Broad Institute Genome Sequencing Center for Infectious Disease"/>
            <person name="Wu L."/>
            <person name="Ma J."/>
        </authorList>
    </citation>
    <scope>NUCLEOTIDE SEQUENCE [LARGE SCALE GENOMIC DNA]</scope>
    <source>
        <strain evidence="2">CCUG 46385</strain>
    </source>
</reference>
<gene>
    <name evidence="1" type="ORF">ACFO4R_00625</name>
</gene>
<comment type="caution">
    <text evidence="1">The sequence shown here is derived from an EMBL/GenBank/DDBJ whole genome shotgun (WGS) entry which is preliminary data.</text>
</comment>
<name>A0ABV9QJN2_9FIRM</name>
<dbReference type="Proteomes" id="UP001595916">
    <property type="component" value="Unassembled WGS sequence"/>
</dbReference>
<proteinExistence type="predicted"/>
<evidence type="ECO:0000313" key="1">
    <source>
        <dbReference type="EMBL" id="MFC4803576.1"/>
    </source>
</evidence>
<protein>
    <submittedName>
        <fullName evidence="1">Uncharacterized protein</fullName>
    </submittedName>
</protein>
<keyword evidence="2" id="KW-1185">Reference proteome</keyword>